<dbReference type="GO" id="GO:0008374">
    <property type="term" value="F:O-acyltransferase activity"/>
    <property type="evidence" value="ECO:0007669"/>
    <property type="project" value="InterPro"/>
</dbReference>
<feature type="transmembrane region" description="Helical" evidence="8">
    <location>
        <begin position="30"/>
        <end position="49"/>
    </location>
</feature>
<dbReference type="AlphaFoldDB" id="A0A397G0C9"/>
<comment type="similarity">
    <text evidence="2">Belongs to the wax synthase family.</text>
</comment>
<feature type="compositionally biased region" description="Polar residues" evidence="7">
    <location>
        <begin position="203"/>
        <end position="217"/>
    </location>
</feature>
<dbReference type="EMBL" id="NKHU02000333">
    <property type="protein sequence ID" value="RHZ44405.1"/>
    <property type="molecule type" value="Genomic_DNA"/>
</dbReference>
<reference evidence="10" key="1">
    <citation type="submission" date="2018-08" db="EMBL/GenBank/DDBJ databases">
        <title>Draft genome sequence of azole-resistant Aspergillus thermomutatus (Neosartorya pseudofischeri) strain HMR AF 39, isolated from a human nasal aspirate.</title>
        <authorList>
            <person name="Parent-Michaud M."/>
            <person name="Dufresne P.J."/>
            <person name="Fournier E."/>
            <person name="Martineau C."/>
            <person name="Moreira S."/>
            <person name="Perkins V."/>
            <person name="De Repentigny L."/>
            <person name="Dufresne S.F."/>
        </authorList>
    </citation>
    <scope>NUCLEOTIDE SEQUENCE [LARGE SCALE GENOMIC DNA]</scope>
    <source>
        <strain evidence="10">HMR AF 39</strain>
    </source>
</reference>
<keyword evidence="6 8" id="KW-0472">Membrane</keyword>
<dbReference type="GO" id="GO:0016020">
    <property type="term" value="C:membrane"/>
    <property type="evidence" value="ECO:0007669"/>
    <property type="project" value="UniProtKB-SubCell"/>
</dbReference>
<dbReference type="OrthoDB" id="2796277at2759"/>
<feature type="transmembrane region" description="Helical" evidence="8">
    <location>
        <begin position="399"/>
        <end position="419"/>
    </location>
</feature>
<feature type="domain" description="Wax synthase" evidence="9">
    <location>
        <begin position="354"/>
        <end position="436"/>
    </location>
</feature>
<name>A0A397G0C9_ASPTH</name>
<comment type="caution">
    <text evidence="10">The sequence shown here is derived from an EMBL/GenBank/DDBJ whole genome shotgun (WGS) entry which is preliminary data.</text>
</comment>
<keyword evidence="5 8" id="KW-1133">Transmembrane helix</keyword>
<gene>
    <name evidence="10" type="ORF">CDV56_100026</name>
</gene>
<evidence type="ECO:0000256" key="1">
    <source>
        <dbReference type="ARBA" id="ARBA00004141"/>
    </source>
</evidence>
<proteinExistence type="inferred from homology"/>
<organism evidence="10 11">
    <name type="scientific">Aspergillus thermomutatus</name>
    <name type="common">Neosartorya pseudofischeri</name>
    <dbReference type="NCBI Taxonomy" id="41047"/>
    <lineage>
        <taxon>Eukaryota</taxon>
        <taxon>Fungi</taxon>
        <taxon>Dikarya</taxon>
        <taxon>Ascomycota</taxon>
        <taxon>Pezizomycotina</taxon>
        <taxon>Eurotiomycetes</taxon>
        <taxon>Eurotiomycetidae</taxon>
        <taxon>Eurotiales</taxon>
        <taxon>Aspergillaceae</taxon>
        <taxon>Aspergillus</taxon>
        <taxon>Aspergillus subgen. Fumigati</taxon>
    </lineage>
</organism>
<feature type="region of interest" description="Disordered" evidence="7">
    <location>
        <begin position="202"/>
        <end position="231"/>
    </location>
</feature>
<feature type="compositionally biased region" description="Basic and acidic residues" evidence="7">
    <location>
        <begin position="128"/>
        <end position="140"/>
    </location>
</feature>
<dbReference type="STRING" id="41047.A0A397G0C9"/>
<evidence type="ECO:0000313" key="11">
    <source>
        <dbReference type="Proteomes" id="UP000215305"/>
    </source>
</evidence>
<evidence type="ECO:0000259" key="9">
    <source>
        <dbReference type="Pfam" id="PF13813"/>
    </source>
</evidence>
<evidence type="ECO:0000256" key="6">
    <source>
        <dbReference type="ARBA" id="ARBA00023136"/>
    </source>
</evidence>
<sequence length="514" mass="57894">MAHPSSYRQILDDNRNRFELLIQHGDFKPFYLWHLLVFTALPLCGLLISRQRGARYVRPVVFALILSTAVDVIRHRRALLGANGYMGGLVTAWWTIWSATILIFNDAERDFERIERRSSDASCPGKARTPDDENKARSNDKAANGHIFKAKQYASQRDSETLAWQPYPRACLHRLNWALGLLFNMRGPEWNWRISTLDPLPDSLQTQTTTRNGQSARQAMDKTENKAVSQPDPRARLNAVLLAFLEHYLLLDLLKVLMMHDPYFWGMVSSAPARPFPFTHLPLPTIPLILVRLYRLILGGLGVYAALSFVTSLNPIVFLGLSLAFPNASRAFTRVPLDAPWLYSDPFGPFLGPVLDHGLAGCWSQWWHQLFRFGFASTAKFLLSLLPKRLAARPSIRRTVTTVTAFSLSGLIHACGSYTQLAETRPRTGPFAFFFLQGVGVIIQTQLAQLVNSRHRFSRPTRRAANAVFVVGWLFLTGRLIADDFARGGIWLTEPLPVSPLRGLGLVSKGCLLY</sequence>
<dbReference type="GeneID" id="38122000"/>
<comment type="subcellular location">
    <subcellularLocation>
        <location evidence="1">Membrane</location>
        <topology evidence="1">Multi-pass membrane protein</topology>
    </subcellularLocation>
</comment>
<evidence type="ECO:0000256" key="7">
    <source>
        <dbReference type="SAM" id="MobiDB-lite"/>
    </source>
</evidence>
<accession>A0A397G0C9</accession>
<dbReference type="InterPro" id="IPR044851">
    <property type="entry name" value="Wax_synthase"/>
</dbReference>
<keyword evidence="3" id="KW-0808">Transferase</keyword>
<dbReference type="Pfam" id="PF13813">
    <property type="entry name" value="MBOAT_2"/>
    <property type="match status" value="1"/>
</dbReference>
<dbReference type="InterPro" id="IPR032805">
    <property type="entry name" value="Wax_synthase_dom"/>
</dbReference>
<protein>
    <recommendedName>
        <fullName evidence="9">Wax synthase domain-containing protein</fullName>
    </recommendedName>
</protein>
<feature type="transmembrane region" description="Helical" evidence="8">
    <location>
        <begin position="85"/>
        <end position="104"/>
    </location>
</feature>
<keyword evidence="4 8" id="KW-0812">Transmembrane</keyword>
<evidence type="ECO:0000256" key="8">
    <source>
        <dbReference type="SAM" id="Phobius"/>
    </source>
</evidence>
<evidence type="ECO:0000256" key="3">
    <source>
        <dbReference type="ARBA" id="ARBA00022679"/>
    </source>
</evidence>
<feature type="transmembrane region" description="Helical" evidence="8">
    <location>
        <begin position="464"/>
        <end position="482"/>
    </location>
</feature>
<dbReference type="GO" id="GO:0006629">
    <property type="term" value="P:lipid metabolic process"/>
    <property type="evidence" value="ECO:0007669"/>
    <property type="project" value="InterPro"/>
</dbReference>
<dbReference type="PANTHER" id="PTHR31595">
    <property type="entry name" value="LONG-CHAIN-ALCOHOL O-FATTY-ACYLTRANSFERASE 3-RELATED"/>
    <property type="match status" value="1"/>
</dbReference>
<evidence type="ECO:0000256" key="5">
    <source>
        <dbReference type="ARBA" id="ARBA00022989"/>
    </source>
</evidence>
<feature type="transmembrane region" description="Helical" evidence="8">
    <location>
        <begin position="301"/>
        <end position="325"/>
    </location>
</feature>
<evidence type="ECO:0000313" key="10">
    <source>
        <dbReference type="EMBL" id="RHZ44405.1"/>
    </source>
</evidence>
<evidence type="ECO:0000256" key="4">
    <source>
        <dbReference type="ARBA" id="ARBA00022692"/>
    </source>
</evidence>
<dbReference type="Proteomes" id="UP000215305">
    <property type="component" value="Unassembled WGS sequence"/>
</dbReference>
<dbReference type="VEuPathDB" id="FungiDB:CDV56_100026"/>
<feature type="region of interest" description="Disordered" evidence="7">
    <location>
        <begin position="119"/>
        <end position="141"/>
    </location>
</feature>
<dbReference type="RefSeq" id="XP_026610306.1">
    <property type="nucleotide sequence ID" value="XM_026753645.1"/>
</dbReference>
<evidence type="ECO:0000256" key="2">
    <source>
        <dbReference type="ARBA" id="ARBA00007282"/>
    </source>
</evidence>
<keyword evidence="11" id="KW-1185">Reference proteome</keyword>
<dbReference type="PANTHER" id="PTHR31595:SF67">
    <property type="entry name" value="WAX SYNTHASE DOMAIN-CONTAINING PROTEIN"/>
    <property type="match status" value="1"/>
</dbReference>
<feature type="transmembrane region" description="Helical" evidence="8">
    <location>
        <begin position="431"/>
        <end position="452"/>
    </location>
</feature>